<gene>
    <name evidence="2" type="ORF">SEA_SUSHI23_19</name>
    <name evidence="3" type="ORF">SEA_SUSHI23_269</name>
</gene>
<sequence>MTNLSKPERVSLDSLTYVGGFDWDHESYQFNETRVWKEARGRYYVASDSGCSCPSPFEDINFVDEAYGPYNKTELRAYFERQLKEERGYRPQSELRQEISSLLAQLT</sequence>
<organism evidence="3 4">
    <name type="scientific">Streptomyces phage Sushi23</name>
    <dbReference type="NCBI Taxonomy" id="2015806"/>
    <lineage>
        <taxon>Viruses</taxon>
        <taxon>Duplodnaviria</taxon>
        <taxon>Heunggongvirae</taxon>
        <taxon>Uroviricota</taxon>
        <taxon>Caudoviricetes</taxon>
        <taxon>Stanwilliamsviridae</taxon>
        <taxon>Boydwoodruffvirinae</taxon>
        <taxon>Samistivirus</taxon>
        <taxon>Samistivirus peebs</taxon>
    </lineage>
</organism>
<dbReference type="InterPro" id="IPR055996">
    <property type="entry name" value="DUF7574"/>
</dbReference>
<evidence type="ECO:0000313" key="3">
    <source>
        <dbReference type="EMBL" id="ASR76653.1"/>
    </source>
</evidence>
<feature type="domain" description="DUF7574" evidence="1">
    <location>
        <begin position="14"/>
        <end position="105"/>
    </location>
</feature>
<evidence type="ECO:0000313" key="2">
    <source>
        <dbReference type="EMBL" id="ASR76452.1"/>
    </source>
</evidence>
<proteinExistence type="predicted"/>
<dbReference type="Proteomes" id="UP000225758">
    <property type="component" value="Segment"/>
</dbReference>
<dbReference type="EMBL" id="MF358542">
    <property type="protein sequence ID" value="ASR76653.1"/>
    <property type="molecule type" value="Genomic_DNA"/>
</dbReference>
<accession>A0A222YYJ7</accession>
<reference evidence="3 4" key="1">
    <citation type="submission" date="2017-06" db="EMBL/GenBank/DDBJ databases">
        <authorList>
            <person name="Mageeney C.M."/>
            <person name="Olugbade I.D."/>
            <person name="Kenna M.A."/>
            <person name="Ware V.C."/>
            <person name="Garlena R.A."/>
            <person name="Russell D.A."/>
            <person name="Pope W.H."/>
            <person name="Jacobs-Sera D."/>
            <person name="Hendrix R.W."/>
            <person name="Hatfull G.F."/>
        </authorList>
    </citation>
    <scope>NUCLEOTIDE SEQUENCE [LARGE SCALE GENOMIC DNA]</scope>
</reference>
<name>A0A222YYJ7_9CAUD</name>
<evidence type="ECO:0000259" key="1">
    <source>
        <dbReference type="Pfam" id="PF24459"/>
    </source>
</evidence>
<evidence type="ECO:0000313" key="4">
    <source>
        <dbReference type="Proteomes" id="UP000225758"/>
    </source>
</evidence>
<dbReference type="Pfam" id="PF24459">
    <property type="entry name" value="DUF7574"/>
    <property type="match status" value="1"/>
</dbReference>
<dbReference type="EMBL" id="MF358542">
    <property type="protein sequence ID" value="ASR76452.1"/>
    <property type="molecule type" value="Genomic_DNA"/>
</dbReference>
<protein>
    <recommendedName>
        <fullName evidence="1">DUF7574 domain-containing protein</fullName>
    </recommendedName>
</protein>